<keyword evidence="4" id="KW-0325">Glycoprotein</keyword>
<keyword evidence="8" id="KW-1185">Reference proteome</keyword>
<dbReference type="GO" id="GO:0006979">
    <property type="term" value="P:response to oxidative stress"/>
    <property type="evidence" value="ECO:0007669"/>
    <property type="project" value="InterPro"/>
</dbReference>
<dbReference type="AlphaFoldDB" id="A0AAE1HS85"/>
<organism evidence="7 8">
    <name type="scientific">Frankliniella fusca</name>
    <dbReference type="NCBI Taxonomy" id="407009"/>
    <lineage>
        <taxon>Eukaryota</taxon>
        <taxon>Metazoa</taxon>
        <taxon>Ecdysozoa</taxon>
        <taxon>Arthropoda</taxon>
        <taxon>Hexapoda</taxon>
        <taxon>Insecta</taxon>
        <taxon>Pterygota</taxon>
        <taxon>Neoptera</taxon>
        <taxon>Paraneoptera</taxon>
        <taxon>Thysanoptera</taxon>
        <taxon>Terebrantia</taxon>
        <taxon>Thripoidea</taxon>
        <taxon>Thripidae</taxon>
        <taxon>Frankliniella</taxon>
    </lineage>
</organism>
<keyword evidence="5" id="KW-0408">Iron</keyword>
<keyword evidence="2" id="KW-0964">Secreted</keyword>
<dbReference type="PRINTS" id="PR00457">
    <property type="entry name" value="ANPEROXIDASE"/>
</dbReference>
<reference evidence="7" key="2">
    <citation type="journal article" date="2023" name="BMC Genomics">
        <title>Pest status, molecular evolution, and epigenetic factors derived from the genome assembly of Frankliniella fusca, a thysanopteran phytovirus vector.</title>
        <authorList>
            <person name="Catto M.A."/>
            <person name="Labadie P.E."/>
            <person name="Jacobson A.L."/>
            <person name="Kennedy G.G."/>
            <person name="Srinivasan R."/>
            <person name="Hunt B.G."/>
        </authorList>
    </citation>
    <scope>NUCLEOTIDE SEQUENCE</scope>
    <source>
        <strain evidence="7">PL_HMW_Pooled</strain>
    </source>
</reference>
<dbReference type="GO" id="GO:0004601">
    <property type="term" value="F:peroxidase activity"/>
    <property type="evidence" value="ECO:0007669"/>
    <property type="project" value="UniProtKB-KW"/>
</dbReference>
<dbReference type="GO" id="GO:0020037">
    <property type="term" value="F:heme binding"/>
    <property type="evidence" value="ECO:0007669"/>
    <property type="project" value="InterPro"/>
</dbReference>
<feature type="region of interest" description="Disordered" evidence="6">
    <location>
        <begin position="303"/>
        <end position="334"/>
    </location>
</feature>
<evidence type="ECO:0000256" key="5">
    <source>
        <dbReference type="PIRSR" id="PIRSR619791-2"/>
    </source>
</evidence>
<keyword evidence="3 7" id="KW-0560">Oxidoreductase</keyword>
<dbReference type="Gene3D" id="1.10.640.10">
    <property type="entry name" value="Haem peroxidase domain superfamily, animal type"/>
    <property type="match status" value="1"/>
</dbReference>
<proteinExistence type="predicted"/>
<dbReference type="PANTHER" id="PTHR11475">
    <property type="entry name" value="OXIDASE/PEROXIDASE"/>
    <property type="match status" value="1"/>
</dbReference>
<keyword evidence="5" id="KW-0479">Metal-binding</keyword>
<dbReference type="PANTHER" id="PTHR11475:SF4">
    <property type="entry name" value="CHORION PEROXIDASE"/>
    <property type="match status" value="1"/>
</dbReference>
<dbReference type="PROSITE" id="PS50292">
    <property type="entry name" value="PEROXIDASE_3"/>
    <property type="match status" value="1"/>
</dbReference>
<evidence type="ECO:0000313" key="7">
    <source>
        <dbReference type="EMBL" id="KAK3926529.1"/>
    </source>
</evidence>
<comment type="subcellular location">
    <subcellularLocation>
        <location evidence="1">Secreted</location>
    </subcellularLocation>
</comment>
<keyword evidence="5" id="KW-0349">Heme</keyword>
<sequence length="730" mass="80641">MRKPHPVLLATLLFLILPNLRRILGVLLGDARFCLCAGVMLGLPPGRRLLSLSRSCSTALLVMSAAIMYLSAVPAAAADAGVQDDCEFLSTTCPPVLLFRPHDGSCNNPRFPWLGRANTPLYRVLHPAYADGRGAARRGQRGQPLPSAQEVVTRLMPEVHHEFLTTHLFVIWAQLISHDTAFIKAPKNQATGPCCERGAGRDPGDRCLPIPVPYDDPFYSQFRVSCLPLTRTNSTSCAAGGAYDEQLTSVSHFMDASFVYGSDAATAKRLRSGEGGQLRARDVGEGWGGEGWIGQFPPSDATSAPLCSSSIPSASSSTSSTTSSPSSTTSSSSPACYLTGDLRANQNPMLAGLQTLLLREHNRVAAALADLNPHWEDERVYQEARRVVVAEWQLITYRDWLRWLLGEDSVKRLGLVPQGATPRSEYYADVDPRTANDVTTAAFRSLHSMVQGDFWVGMGGPRRGAGGGGYSRGRQGHGDEEAAAAARTEALGEWFDNPAPLLERARGLRDVLQGLAYQQSQDLDRWMDNEITEQYEPVRAPDGRRWGNNLAAVDIQRGRDHGLPGYVAYRRLAGLPEASSFDDLLDTISWEDVSELRQVYEHVFDVDLYVGALLERRAHGALLFGPTYQAMLEDQFWRWRFADRFFYNFAGFAHSLREGDDHQRRHEQQILALEGTSVARLLCDNVAGFDFVPRDPFIKIGFRGNENVPCSELPEVDLSHWQEHRDGRGE</sequence>
<gene>
    <name evidence="7" type="ORF">KUF71_014746</name>
</gene>
<comment type="caution">
    <text evidence="7">The sequence shown here is derived from an EMBL/GenBank/DDBJ whole genome shotgun (WGS) entry which is preliminary data.</text>
</comment>
<dbReference type="Pfam" id="PF03098">
    <property type="entry name" value="An_peroxidase"/>
    <property type="match status" value="1"/>
</dbReference>
<dbReference type="EMBL" id="JAHWGI010001262">
    <property type="protein sequence ID" value="KAK3926529.1"/>
    <property type="molecule type" value="Genomic_DNA"/>
</dbReference>
<protein>
    <submittedName>
        <fullName evidence="7">Peroxidase</fullName>
    </submittedName>
</protein>
<evidence type="ECO:0000256" key="1">
    <source>
        <dbReference type="ARBA" id="ARBA00004613"/>
    </source>
</evidence>
<accession>A0AAE1HS85</accession>
<name>A0AAE1HS85_9NEOP</name>
<evidence type="ECO:0000256" key="6">
    <source>
        <dbReference type="SAM" id="MobiDB-lite"/>
    </source>
</evidence>
<dbReference type="InterPro" id="IPR037120">
    <property type="entry name" value="Haem_peroxidase_sf_animal"/>
</dbReference>
<dbReference type="GO" id="GO:0046872">
    <property type="term" value="F:metal ion binding"/>
    <property type="evidence" value="ECO:0007669"/>
    <property type="project" value="UniProtKB-KW"/>
</dbReference>
<feature type="binding site" description="axial binding residue" evidence="5">
    <location>
        <position position="447"/>
    </location>
    <ligand>
        <name>heme b</name>
        <dbReference type="ChEBI" id="CHEBI:60344"/>
    </ligand>
    <ligandPart>
        <name>Fe</name>
        <dbReference type="ChEBI" id="CHEBI:18248"/>
    </ligandPart>
</feature>
<evidence type="ECO:0000256" key="4">
    <source>
        <dbReference type="ARBA" id="ARBA00023180"/>
    </source>
</evidence>
<dbReference type="GO" id="GO:0005576">
    <property type="term" value="C:extracellular region"/>
    <property type="evidence" value="ECO:0007669"/>
    <property type="project" value="UniProtKB-SubCell"/>
</dbReference>
<dbReference type="InterPro" id="IPR010255">
    <property type="entry name" value="Haem_peroxidase_sf"/>
</dbReference>
<reference evidence="7" key="1">
    <citation type="submission" date="2021-07" db="EMBL/GenBank/DDBJ databases">
        <authorList>
            <person name="Catto M.A."/>
            <person name="Jacobson A."/>
            <person name="Kennedy G."/>
            <person name="Labadie P."/>
            <person name="Hunt B.G."/>
            <person name="Srinivasan R."/>
        </authorList>
    </citation>
    <scope>NUCLEOTIDE SEQUENCE</scope>
    <source>
        <strain evidence="7">PL_HMW_Pooled</strain>
        <tissue evidence="7">Head</tissue>
    </source>
</reference>
<evidence type="ECO:0000256" key="2">
    <source>
        <dbReference type="ARBA" id="ARBA00022525"/>
    </source>
</evidence>
<dbReference type="Proteomes" id="UP001219518">
    <property type="component" value="Unassembled WGS sequence"/>
</dbReference>
<dbReference type="InterPro" id="IPR019791">
    <property type="entry name" value="Haem_peroxidase_animal"/>
</dbReference>
<evidence type="ECO:0000313" key="8">
    <source>
        <dbReference type="Proteomes" id="UP001219518"/>
    </source>
</evidence>
<evidence type="ECO:0000256" key="3">
    <source>
        <dbReference type="ARBA" id="ARBA00022559"/>
    </source>
</evidence>
<dbReference type="SUPFAM" id="SSF48113">
    <property type="entry name" value="Heme-dependent peroxidases"/>
    <property type="match status" value="1"/>
</dbReference>
<keyword evidence="3 7" id="KW-0575">Peroxidase</keyword>